<dbReference type="AlphaFoldDB" id="A0A9X2GDK1"/>
<evidence type="ECO:0000256" key="1">
    <source>
        <dbReference type="SAM" id="MobiDB-lite"/>
    </source>
</evidence>
<gene>
    <name evidence="2" type="ORF">APR03_004593</name>
</gene>
<proteinExistence type="predicted"/>
<protein>
    <recommendedName>
        <fullName evidence="4">Secreted protein</fullName>
    </recommendedName>
</protein>
<keyword evidence="3" id="KW-1185">Reference proteome</keyword>
<sequence>MTDDVRPIIFLDVDGTLLPFGGPGMLPEPRSGPPAPGTPRPELDLIDPALGPLLLGLGCDVVWATAWMGDANVVVGPRAGLPTLPVADLPGYGPPDAQGLGWKTRALVREAAGRPFVWVDDDVSDADLEWIEREHRGRSLVLRVESAVGLTAAGVGEIAAWLGGLPDATSGGTSA</sequence>
<accession>A0A9X2GDK1</accession>
<feature type="region of interest" description="Disordered" evidence="1">
    <location>
        <begin position="21"/>
        <end position="42"/>
    </location>
</feature>
<comment type="caution">
    <text evidence="2">The sequence shown here is derived from an EMBL/GenBank/DDBJ whole genome shotgun (WGS) entry which is preliminary data.</text>
</comment>
<evidence type="ECO:0000313" key="2">
    <source>
        <dbReference type="EMBL" id="MCP2267221.1"/>
    </source>
</evidence>
<organism evidence="2 3">
    <name type="scientific">Promicromonospora thailandica</name>
    <dbReference type="NCBI Taxonomy" id="765201"/>
    <lineage>
        <taxon>Bacteria</taxon>
        <taxon>Bacillati</taxon>
        <taxon>Actinomycetota</taxon>
        <taxon>Actinomycetes</taxon>
        <taxon>Micrococcales</taxon>
        <taxon>Promicromonosporaceae</taxon>
        <taxon>Promicromonospora</taxon>
    </lineage>
</organism>
<dbReference type="EMBL" id="JAMTCS010000016">
    <property type="protein sequence ID" value="MCP2267221.1"/>
    <property type="molecule type" value="Genomic_DNA"/>
</dbReference>
<evidence type="ECO:0008006" key="4">
    <source>
        <dbReference type="Google" id="ProtNLM"/>
    </source>
</evidence>
<dbReference type="RefSeq" id="WP_253839605.1">
    <property type="nucleotide sequence ID" value="NZ_JAMTCS010000016.1"/>
</dbReference>
<name>A0A9X2GDK1_9MICO</name>
<evidence type="ECO:0000313" key="3">
    <source>
        <dbReference type="Proteomes" id="UP001139493"/>
    </source>
</evidence>
<dbReference type="Proteomes" id="UP001139493">
    <property type="component" value="Unassembled WGS sequence"/>
</dbReference>
<feature type="compositionally biased region" description="Pro residues" evidence="1">
    <location>
        <begin position="30"/>
        <end position="39"/>
    </location>
</feature>
<reference evidence="2" key="1">
    <citation type="submission" date="2022-06" db="EMBL/GenBank/DDBJ databases">
        <title>Genomic Encyclopedia of Archaeal and Bacterial Type Strains, Phase II (KMG-II): from individual species to whole genera.</title>
        <authorList>
            <person name="Goeker M."/>
        </authorList>
    </citation>
    <scope>NUCLEOTIDE SEQUENCE</scope>
    <source>
        <strain evidence="2">DSM 26652</strain>
    </source>
</reference>